<dbReference type="AlphaFoldDB" id="A0A2D4MY58"/>
<proteinExistence type="predicted"/>
<dbReference type="EMBL" id="IACM01129123">
    <property type="protein sequence ID" value="LAB37696.1"/>
    <property type="molecule type" value="Transcribed_RNA"/>
</dbReference>
<accession>A0A2D4MY58</accession>
<reference evidence="1" key="1">
    <citation type="submission" date="2017-07" db="EMBL/GenBank/DDBJ databases">
        <authorList>
            <person name="Mikheyev A."/>
            <person name="Grau M."/>
        </authorList>
    </citation>
    <scope>NUCLEOTIDE SEQUENCE</scope>
    <source>
        <tissue evidence="1">Venom_gland</tissue>
    </source>
</reference>
<sequence length="116" mass="11836">MTSPVQDIKAFSAQAMENATVGNVSAIMAILGTTATAQRTQAGVFLRMAKCAVAEATASVGNASALNLELLGRLARSVPPARVSAVLRGTALSVSCSTQEGWLTTKPAKNIAGMKS</sequence>
<reference evidence="1" key="2">
    <citation type="submission" date="2017-11" db="EMBL/GenBank/DDBJ databases">
        <title>Coralsnake Venomics: Analyses of Venom Gland Transcriptomes and Proteomes of Six Brazilian Taxa.</title>
        <authorList>
            <person name="Aird S.D."/>
            <person name="Jorge da Silva N."/>
            <person name="Qiu L."/>
            <person name="Villar-Briones A."/>
            <person name="Aparecida-Saddi V."/>
            <person name="Campos-Telles M.P."/>
            <person name="Grau M."/>
            <person name="Mikheyev A.S."/>
        </authorList>
    </citation>
    <scope>NUCLEOTIDE SEQUENCE</scope>
    <source>
        <tissue evidence="1">Venom_gland</tissue>
    </source>
</reference>
<organism evidence="1">
    <name type="scientific">Micrurus spixii</name>
    <name type="common">Amazon coral snake</name>
    <dbReference type="NCBI Taxonomy" id="129469"/>
    <lineage>
        <taxon>Eukaryota</taxon>
        <taxon>Metazoa</taxon>
        <taxon>Chordata</taxon>
        <taxon>Craniata</taxon>
        <taxon>Vertebrata</taxon>
        <taxon>Euteleostomi</taxon>
        <taxon>Lepidosauria</taxon>
        <taxon>Squamata</taxon>
        <taxon>Bifurcata</taxon>
        <taxon>Unidentata</taxon>
        <taxon>Episquamata</taxon>
        <taxon>Toxicofera</taxon>
        <taxon>Serpentes</taxon>
        <taxon>Colubroidea</taxon>
        <taxon>Elapidae</taxon>
        <taxon>Elapinae</taxon>
        <taxon>Micrurus</taxon>
    </lineage>
</organism>
<evidence type="ECO:0000313" key="1">
    <source>
        <dbReference type="EMBL" id="LAB37696.1"/>
    </source>
</evidence>
<protein>
    <submittedName>
        <fullName evidence="1">Uncharacterized protein</fullName>
    </submittedName>
</protein>
<name>A0A2D4MY58_9SAUR</name>